<evidence type="ECO:0008006" key="2">
    <source>
        <dbReference type="Google" id="ProtNLM"/>
    </source>
</evidence>
<dbReference type="AlphaFoldDB" id="A0A0F9LBG2"/>
<proteinExistence type="predicted"/>
<dbReference type="Pfam" id="PF25682">
    <property type="entry name" value="Phage_VG64"/>
    <property type="match status" value="1"/>
</dbReference>
<protein>
    <recommendedName>
        <fullName evidence="2">Lipoprotein</fullName>
    </recommendedName>
</protein>
<organism evidence="1">
    <name type="scientific">marine sediment metagenome</name>
    <dbReference type="NCBI Taxonomy" id="412755"/>
    <lineage>
        <taxon>unclassified sequences</taxon>
        <taxon>metagenomes</taxon>
        <taxon>ecological metagenomes</taxon>
    </lineage>
</organism>
<sequence>MKKVILAIAFVLGFMIAGCATDADIASQNVSRAADQFEVNRRIIFYNGITGEYILSIEGLCSLGNYDTSLRMSVTCKVGPTEFKKHFLGLSDNVTFFAEHLEPSAVDVFHYRVIFRPSQIIPDIDLELP</sequence>
<reference evidence="1" key="1">
    <citation type="journal article" date="2015" name="Nature">
        <title>Complex archaea that bridge the gap between prokaryotes and eukaryotes.</title>
        <authorList>
            <person name="Spang A."/>
            <person name="Saw J.H."/>
            <person name="Jorgensen S.L."/>
            <person name="Zaremba-Niedzwiedzka K."/>
            <person name="Martijn J."/>
            <person name="Lind A.E."/>
            <person name="van Eijk R."/>
            <person name="Schleper C."/>
            <person name="Guy L."/>
            <person name="Ettema T.J."/>
        </authorList>
    </citation>
    <scope>NUCLEOTIDE SEQUENCE</scope>
</reference>
<dbReference type="PROSITE" id="PS51257">
    <property type="entry name" value="PROKAR_LIPOPROTEIN"/>
    <property type="match status" value="1"/>
</dbReference>
<comment type="caution">
    <text evidence="1">The sequence shown here is derived from an EMBL/GenBank/DDBJ whole genome shotgun (WGS) entry which is preliminary data.</text>
</comment>
<dbReference type="EMBL" id="LAZR01007526">
    <property type="protein sequence ID" value="KKM84686.1"/>
    <property type="molecule type" value="Genomic_DNA"/>
</dbReference>
<name>A0A0F9LBG2_9ZZZZ</name>
<gene>
    <name evidence="1" type="ORF">LCGC14_1296590</name>
</gene>
<dbReference type="InterPro" id="IPR058243">
    <property type="entry name" value="Phage_VG64"/>
</dbReference>
<accession>A0A0F9LBG2</accession>
<evidence type="ECO:0000313" key="1">
    <source>
        <dbReference type="EMBL" id="KKM84686.1"/>
    </source>
</evidence>